<dbReference type="PANTHER" id="PTHR43410">
    <property type="entry name" value="NITRIC OXIDE SYNTHASE OXYGENASE"/>
    <property type="match status" value="1"/>
</dbReference>
<keyword evidence="7" id="KW-1185">Reference proteome</keyword>
<organism evidence="6 7">
    <name type="scientific">Paenibacillus popilliae ATCC 14706</name>
    <dbReference type="NCBI Taxonomy" id="1212764"/>
    <lineage>
        <taxon>Bacteria</taxon>
        <taxon>Bacillati</taxon>
        <taxon>Bacillota</taxon>
        <taxon>Bacilli</taxon>
        <taxon>Bacillales</taxon>
        <taxon>Paenibacillaceae</taxon>
        <taxon>Paenibacillus</taxon>
    </lineage>
</organism>
<dbReference type="Pfam" id="PF02898">
    <property type="entry name" value="NO_synthase"/>
    <property type="match status" value="1"/>
</dbReference>
<dbReference type="AlphaFoldDB" id="M9M8D1"/>
<dbReference type="InterPro" id="IPR050607">
    <property type="entry name" value="NOS"/>
</dbReference>
<dbReference type="Proteomes" id="UP000029453">
    <property type="component" value="Unassembled WGS sequence"/>
</dbReference>
<evidence type="ECO:0000256" key="4">
    <source>
        <dbReference type="ARBA" id="ARBA00023004"/>
    </source>
</evidence>
<dbReference type="GO" id="GO:0004517">
    <property type="term" value="F:nitric-oxide synthase activity"/>
    <property type="evidence" value="ECO:0007669"/>
    <property type="project" value="InterPro"/>
</dbReference>
<dbReference type="PANTHER" id="PTHR43410:SF1">
    <property type="entry name" value="NITRIC OXIDE SYNTHASE"/>
    <property type="match status" value="1"/>
</dbReference>
<evidence type="ECO:0000256" key="2">
    <source>
        <dbReference type="ARBA" id="ARBA00022723"/>
    </source>
</evidence>
<dbReference type="GO" id="GO:0006809">
    <property type="term" value="P:nitric oxide biosynthetic process"/>
    <property type="evidence" value="ECO:0007669"/>
    <property type="project" value="InterPro"/>
</dbReference>
<dbReference type="InterPro" id="IPR044943">
    <property type="entry name" value="NOS_dom_1"/>
</dbReference>
<evidence type="ECO:0000259" key="5">
    <source>
        <dbReference type="Pfam" id="PF02898"/>
    </source>
</evidence>
<keyword evidence="1" id="KW-0349">Heme</keyword>
<keyword evidence="2" id="KW-0479">Metal-binding</keyword>
<dbReference type="SUPFAM" id="SSF56512">
    <property type="entry name" value="Nitric oxide (NO) synthase oxygenase domain"/>
    <property type="match status" value="1"/>
</dbReference>
<dbReference type="EMBL" id="BALG01000354">
    <property type="protein sequence ID" value="GAC44168.1"/>
    <property type="molecule type" value="Genomic_DNA"/>
</dbReference>
<sequence>MVELNAAVLYSFKEAGVSIVDHHTAAHQFERFEQQEVEANRPLTGDWTWLIPPMSPAATHIFHQSYSNKKVSPLFAYQTAPY</sequence>
<evidence type="ECO:0000313" key="6">
    <source>
        <dbReference type="EMBL" id="GAC44168.1"/>
    </source>
</evidence>
<reference evidence="6 7" key="1">
    <citation type="submission" date="2012-10" db="EMBL/GenBank/DDBJ databases">
        <title>Draft Genome Sequence of Paenibacillus popilliae ATCC 14706T.</title>
        <authorList>
            <person name="Iiyama K."/>
            <person name="Mori K."/>
            <person name="Mon H."/>
            <person name="Chieda Y."/>
            <person name="Lee J.M."/>
            <person name="Kusakabe T."/>
            <person name="Tashiro K."/>
            <person name="Asano S."/>
            <person name="Yasunaga-Aoki C."/>
            <person name="Shimizu S."/>
        </authorList>
    </citation>
    <scope>NUCLEOTIDE SEQUENCE [LARGE SCALE GENOMIC DNA]</scope>
    <source>
        <strain evidence="6 7">ATCC 14706</strain>
    </source>
</reference>
<keyword evidence="4" id="KW-0408">Iron</keyword>
<dbReference type="Gene3D" id="3.90.340.10">
    <property type="entry name" value="Nitric Oxide Synthase, Chain A, domain 1"/>
    <property type="match status" value="1"/>
</dbReference>
<dbReference type="GO" id="GO:0046872">
    <property type="term" value="F:metal ion binding"/>
    <property type="evidence" value="ECO:0007669"/>
    <property type="project" value="UniProtKB-KW"/>
</dbReference>
<proteinExistence type="predicted"/>
<evidence type="ECO:0000256" key="1">
    <source>
        <dbReference type="ARBA" id="ARBA00022617"/>
    </source>
</evidence>
<name>M9M8D1_PAEPP</name>
<feature type="domain" description="Nitric oxide synthase (NOS)" evidence="5">
    <location>
        <begin position="1"/>
        <end position="81"/>
    </location>
</feature>
<evidence type="ECO:0000256" key="3">
    <source>
        <dbReference type="ARBA" id="ARBA00023002"/>
    </source>
</evidence>
<comment type="caution">
    <text evidence="6">The sequence shown here is derived from an EMBL/GenBank/DDBJ whole genome shotgun (WGS) entry which is preliminary data.</text>
</comment>
<dbReference type="InterPro" id="IPR004030">
    <property type="entry name" value="NOS_N"/>
</dbReference>
<gene>
    <name evidence="6" type="ORF">PPOP_3571</name>
</gene>
<evidence type="ECO:0000313" key="7">
    <source>
        <dbReference type="Proteomes" id="UP000029453"/>
    </source>
</evidence>
<protein>
    <submittedName>
        <fullName evidence="6">Nitric oxide synthase</fullName>
    </submittedName>
</protein>
<accession>M9M8D1</accession>
<dbReference type="InterPro" id="IPR036119">
    <property type="entry name" value="NOS_N_sf"/>
</dbReference>
<keyword evidence="3" id="KW-0560">Oxidoreductase</keyword>